<accession>A0A4R4ZJD9</accession>
<name>A0A4R4ZJD9_9ACTN</name>
<dbReference type="OrthoDB" id="582247at2"/>
<evidence type="ECO:0000313" key="3">
    <source>
        <dbReference type="Proteomes" id="UP000295124"/>
    </source>
</evidence>
<dbReference type="InterPro" id="IPR011944">
    <property type="entry name" value="Steroid_delta5-4_isomerase"/>
</dbReference>
<dbReference type="RefSeq" id="WP_132168587.1">
    <property type="nucleotide sequence ID" value="NZ_SMKX01000044.1"/>
</dbReference>
<dbReference type="AlphaFoldDB" id="A0A4R4ZJD9"/>
<dbReference type="Proteomes" id="UP000295124">
    <property type="component" value="Unassembled WGS sequence"/>
</dbReference>
<proteinExistence type="predicted"/>
<protein>
    <submittedName>
        <fullName evidence="2">SgcJ/EcaC family oxidoreductase</fullName>
    </submittedName>
</protein>
<reference evidence="2 3" key="1">
    <citation type="submission" date="2019-03" db="EMBL/GenBank/DDBJ databases">
        <title>Draft genome sequences of novel Actinobacteria.</title>
        <authorList>
            <person name="Sahin N."/>
            <person name="Ay H."/>
            <person name="Saygin H."/>
        </authorList>
    </citation>
    <scope>NUCLEOTIDE SEQUENCE [LARGE SCALE GENOMIC DNA]</scope>
    <source>
        <strain evidence="2 3">JCM 13523</strain>
    </source>
</reference>
<dbReference type="Gene3D" id="3.10.450.50">
    <property type="match status" value="1"/>
</dbReference>
<comment type="caution">
    <text evidence="2">The sequence shown here is derived from an EMBL/GenBank/DDBJ whole genome shotgun (WGS) entry which is preliminary data.</text>
</comment>
<dbReference type="Pfam" id="PF14534">
    <property type="entry name" value="DUF4440"/>
    <property type="match status" value="1"/>
</dbReference>
<dbReference type="InterPro" id="IPR027843">
    <property type="entry name" value="DUF4440"/>
</dbReference>
<dbReference type="EMBL" id="SMKX01000044">
    <property type="protein sequence ID" value="TDD58861.1"/>
    <property type="molecule type" value="Genomic_DNA"/>
</dbReference>
<feature type="domain" description="DUF4440" evidence="1">
    <location>
        <begin position="15"/>
        <end position="123"/>
    </location>
</feature>
<dbReference type="NCBIfam" id="TIGR02246">
    <property type="entry name" value="SgcJ/EcaC family oxidoreductase"/>
    <property type="match status" value="1"/>
</dbReference>
<sequence length="134" mass="14720">MTGEAARTTDTDRTRAVWATMARGWKAGSAELFASIFAEDVDFISVRGTAEKGRERVRARHALLFEGQYRDTVLEIRPDLVRHLRGGAVIVHATTRVIRPDGSSMSLTHAQAVLVEDAGAWHIAAFHNMIPAVP</sequence>
<evidence type="ECO:0000313" key="2">
    <source>
        <dbReference type="EMBL" id="TDD58861.1"/>
    </source>
</evidence>
<keyword evidence="3" id="KW-1185">Reference proteome</keyword>
<gene>
    <name evidence="2" type="ORF">E1263_17455</name>
</gene>
<dbReference type="InterPro" id="IPR032710">
    <property type="entry name" value="NTF2-like_dom_sf"/>
</dbReference>
<organism evidence="2 3">
    <name type="scientific">Kribbella antibiotica</name>
    <dbReference type="NCBI Taxonomy" id="190195"/>
    <lineage>
        <taxon>Bacteria</taxon>
        <taxon>Bacillati</taxon>
        <taxon>Actinomycetota</taxon>
        <taxon>Actinomycetes</taxon>
        <taxon>Propionibacteriales</taxon>
        <taxon>Kribbellaceae</taxon>
        <taxon>Kribbella</taxon>
    </lineage>
</organism>
<dbReference type="SUPFAM" id="SSF54427">
    <property type="entry name" value="NTF2-like"/>
    <property type="match status" value="1"/>
</dbReference>
<evidence type="ECO:0000259" key="1">
    <source>
        <dbReference type="Pfam" id="PF14534"/>
    </source>
</evidence>